<dbReference type="Proteomes" id="UP000298061">
    <property type="component" value="Unassembled WGS sequence"/>
</dbReference>
<dbReference type="OrthoDB" id="3271094at2759"/>
<protein>
    <recommendedName>
        <fullName evidence="1">Ubiquitin-like domain-containing protein</fullName>
    </recommendedName>
</protein>
<proteinExistence type="predicted"/>
<dbReference type="Pfam" id="PF22893">
    <property type="entry name" value="ULD_2"/>
    <property type="match status" value="1"/>
</dbReference>
<gene>
    <name evidence="2" type="ORF">EWM64_g2603</name>
</gene>
<sequence>MSLVAFTFGSLGDIIALLQLADQVRRALCDTRDASAEYKDLIAELYSVVYTITNVQRVLSIQGPRRLAQSVENALYHAVGVCLHLVAQMNERISTRRQAACSRGVVKMMVADVWWSIGWKLFKREEVLFLRKRLSGQVAAMNTLLTLAQSDQLDHVGDQVSRFYGDYIDESRRQYTLIQEIHRCVTNRPHAMGYTWEAAQNPDNMPIVFTDMLGHTVTLPWEFVGTNELLHEFLVFYFRNRPYRKLVEERQYFVTNEDNQKSSKSGGYIGLGAGSICME</sequence>
<dbReference type="STRING" id="135208.A0A4Z0A3V7"/>
<organism evidence="2 3">
    <name type="scientific">Hericium alpestre</name>
    <dbReference type="NCBI Taxonomy" id="135208"/>
    <lineage>
        <taxon>Eukaryota</taxon>
        <taxon>Fungi</taxon>
        <taxon>Dikarya</taxon>
        <taxon>Basidiomycota</taxon>
        <taxon>Agaricomycotina</taxon>
        <taxon>Agaricomycetes</taxon>
        <taxon>Russulales</taxon>
        <taxon>Hericiaceae</taxon>
        <taxon>Hericium</taxon>
    </lineage>
</organism>
<name>A0A4Z0A3V7_9AGAM</name>
<dbReference type="InterPro" id="IPR054464">
    <property type="entry name" value="ULD_fung"/>
</dbReference>
<comment type="caution">
    <text evidence="2">The sequence shown here is derived from an EMBL/GenBank/DDBJ whole genome shotgun (WGS) entry which is preliminary data.</text>
</comment>
<dbReference type="EMBL" id="SFCI01000215">
    <property type="protein sequence ID" value="TFY81405.1"/>
    <property type="molecule type" value="Genomic_DNA"/>
</dbReference>
<evidence type="ECO:0000259" key="1">
    <source>
        <dbReference type="Pfam" id="PF22893"/>
    </source>
</evidence>
<dbReference type="PANTHER" id="PTHR38886:SF1">
    <property type="entry name" value="NACHT-NTPASE AND P-LOOP NTPASES N-TERMINAL DOMAIN-CONTAINING PROTEIN"/>
    <property type="match status" value="1"/>
</dbReference>
<accession>A0A4Z0A3V7</accession>
<keyword evidence="3" id="KW-1185">Reference proteome</keyword>
<feature type="domain" description="Ubiquitin-like" evidence="1">
    <location>
        <begin position="205"/>
        <end position="260"/>
    </location>
</feature>
<evidence type="ECO:0000313" key="2">
    <source>
        <dbReference type="EMBL" id="TFY81405.1"/>
    </source>
</evidence>
<dbReference type="AlphaFoldDB" id="A0A4Z0A3V7"/>
<dbReference type="PANTHER" id="PTHR38886">
    <property type="entry name" value="SESA DOMAIN-CONTAINING PROTEIN"/>
    <property type="match status" value="1"/>
</dbReference>
<evidence type="ECO:0000313" key="3">
    <source>
        <dbReference type="Proteomes" id="UP000298061"/>
    </source>
</evidence>
<reference evidence="2 3" key="1">
    <citation type="submission" date="2019-02" db="EMBL/GenBank/DDBJ databases">
        <title>Genome sequencing of the rare red list fungi Hericium alpestre (H. flagellum).</title>
        <authorList>
            <person name="Buettner E."/>
            <person name="Kellner H."/>
        </authorList>
    </citation>
    <scope>NUCLEOTIDE SEQUENCE [LARGE SCALE GENOMIC DNA]</scope>
    <source>
        <strain evidence="2 3">DSM 108284</strain>
    </source>
</reference>